<dbReference type="GO" id="GO:0016787">
    <property type="term" value="F:hydrolase activity"/>
    <property type="evidence" value="ECO:0007669"/>
    <property type="project" value="UniProtKB-KW"/>
</dbReference>
<evidence type="ECO:0000313" key="1">
    <source>
        <dbReference type="EMBL" id="MBX48663.1"/>
    </source>
</evidence>
<organism evidence="1">
    <name type="scientific">Rhizophora mucronata</name>
    <name type="common">Asiatic mangrove</name>
    <dbReference type="NCBI Taxonomy" id="61149"/>
    <lineage>
        <taxon>Eukaryota</taxon>
        <taxon>Viridiplantae</taxon>
        <taxon>Streptophyta</taxon>
        <taxon>Embryophyta</taxon>
        <taxon>Tracheophyta</taxon>
        <taxon>Spermatophyta</taxon>
        <taxon>Magnoliopsida</taxon>
        <taxon>eudicotyledons</taxon>
        <taxon>Gunneridae</taxon>
        <taxon>Pentapetalae</taxon>
        <taxon>rosids</taxon>
        <taxon>fabids</taxon>
        <taxon>Malpighiales</taxon>
        <taxon>Rhizophoraceae</taxon>
        <taxon>Rhizophora</taxon>
    </lineage>
</organism>
<protein>
    <submittedName>
        <fullName evidence="1">IAA-amino acid hydrolase ILR1-like 5</fullName>
    </submittedName>
</protein>
<proteinExistence type="predicted"/>
<sequence>MTYADHCKFGQVLRRQIDGSTLVSANLPARRLLVAEPASLQKLARGLS</sequence>
<accession>A0A2P2P1Y7</accession>
<name>A0A2P2P1Y7_RHIMU</name>
<keyword evidence="1" id="KW-0378">Hydrolase</keyword>
<dbReference type="AlphaFoldDB" id="A0A2P2P1Y7"/>
<dbReference type="EMBL" id="GGEC01068179">
    <property type="protein sequence ID" value="MBX48663.1"/>
    <property type="molecule type" value="Transcribed_RNA"/>
</dbReference>
<reference evidence="1" key="1">
    <citation type="submission" date="2018-02" db="EMBL/GenBank/DDBJ databases">
        <title>Rhizophora mucronata_Transcriptome.</title>
        <authorList>
            <person name="Meera S.P."/>
            <person name="Sreeshan A."/>
            <person name="Augustine A."/>
        </authorList>
    </citation>
    <scope>NUCLEOTIDE SEQUENCE</scope>
    <source>
        <tissue evidence="1">Leaf</tissue>
    </source>
</reference>